<sequence>MDFPFFRNQSYIRVLHASPGAPAVDVYADNIKIASNLSYRNLTSYIRVRPGQYNVIVYPAGSRRNPVYRERIYVPPGSISTVAATGQVGENFDLLVIPDTNSRPRQDTTYLRVVHLSPNAPAVNARIDNRILARNISYQDITRYVPLDPGTYTLSIFNAQTNQRVVRNRNLVLQPGFYYTSYILGLVDGNVPLEVITVIDRIYELVV</sequence>
<evidence type="ECO:0000259" key="1">
    <source>
        <dbReference type="Pfam" id="PF14344"/>
    </source>
</evidence>
<evidence type="ECO:0000313" key="2">
    <source>
        <dbReference type="EMBL" id="ACL69279.1"/>
    </source>
</evidence>
<dbReference type="eggNOG" id="COG1404">
    <property type="taxonomic scope" value="Bacteria"/>
</dbReference>
<dbReference type="KEGG" id="hor:Hore_05210"/>
<evidence type="ECO:0000313" key="3">
    <source>
        <dbReference type="Proteomes" id="UP000000719"/>
    </source>
</evidence>
<keyword evidence="3" id="KW-1185">Reference proteome</keyword>
<accession>B8D252</accession>
<organism evidence="2 3">
    <name type="scientific">Halothermothrix orenii (strain H 168 / OCM 544 / DSM 9562)</name>
    <dbReference type="NCBI Taxonomy" id="373903"/>
    <lineage>
        <taxon>Bacteria</taxon>
        <taxon>Bacillati</taxon>
        <taxon>Bacillota</taxon>
        <taxon>Clostridia</taxon>
        <taxon>Halanaerobiales</taxon>
        <taxon>Halothermotrichaceae</taxon>
        <taxon>Halothermothrix</taxon>
    </lineage>
</organism>
<feature type="domain" description="DUF4397" evidence="1">
    <location>
        <begin position="10"/>
        <end position="125"/>
    </location>
</feature>
<dbReference type="Pfam" id="PF14344">
    <property type="entry name" value="DUF4397"/>
    <property type="match status" value="1"/>
</dbReference>
<dbReference type="RefSeq" id="WP_012635467.1">
    <property type="nucleotide sequence ID" value="NC_011899.1"/>
</dbReference>
<dbReference type="STRING" id="373903.Hore_05210"/>
<dbReference type="HOGENOM" id="CLU_069060_1_1_9"/>
<dbReference type="InterPro" id="IPR025510">
    <property type="entry name" value="DUF4397"/>
</dbReference>
<dbReference type="EMBL" id="CP001098">
    <property type="protein sequence ID" value="ACL69279.1"/>
    <property type="molecule type" value="Genomic_DNA"/>
</dbReference>
<protein>
    <recommendedName>
        <fullName evidence="1">DUF4397 domain-containing protein</fullName>
    </recommendedName>
</protein>
<dbReference type="AlphaFoldDB" id="B8D252"/>
<reference evidence="2 3" key="1">
    <citation type="journal article" date="2009" name="PLoS ONE">
        <title>Genome analysis of the anaerobic thermohalophilic bacterium Halothermothrix orenii.</title>
        <authorList>
            <person name="Mavromatis K."/>
            <person name="Ivanova N."/>
            <person name="Anderson I."/>
            <person name="Lykidis A."/>
            <person name="Hooper S.D."/>
            <person name="Sun H."/>
            <person name="Kunin V."/>
            <person name="Lapidus A."/>
            <person name="Hugenholtz P."/>
            <person name="Patel B."/>
            <person name="Kyrpides N.C."/>
        </authorList>
    </citation>
    <scope>NUCLEOTIDE SEQUENCE [LARGE SCALE GENOMIC DNA]</scope>
    <source>
        <strain evidence="3">H 168 / OCM 544 / DSM 9562</strain>
    </source>
</reference>
<proteinExistence type="predicted"/>
<name>B8D252_HALOH</name>
<dbReference type="Proteomes" id="UP000000719">
    <property type="component" value="Chromosome"/>
</dbReference>
<gene>
    <name evidence="2" type="ordered locus">Hore_05210</name>
</gene>